<evidence type="ECO:0000259" key="7">
    <source>
        <dbReference type="Pfam" id="PF04321"/>
    </source>
</evidence>
<comment type="catalytic activity">
    <reaction evidence="5 6">
        <text>dTDP-beta-L-rhamnose + NADP(+) = dTDP-4-dehydro-beta-L-rhamnose + NADPH + H(+)</text>
        <dbReference type="Rhea" id="RHEA:21796"/>
        <dbReference type="ChEBI" id="CHEBI:15378"/>
        <dbReference type="ChEBI" id="CHEBI:57510"/>
        <dbReference type="ChEBI" id="CHEBI:57783"/>
        <dbReference type="ChEBI" id="CHEBI:58349"/>
        <dbReference type="ChEBI" id="CHEBI:62830"/>
        <dbReference type="EC" id="1.1.1.133"/>
    </reaction>
</comment>
<dbReference type="PANTHER" id="PTHR10491">
    <property type="entry name" value="DTDP-4-DEHYDRORHAMNOSE REDUCTASE"/>
    <property type="match status" value="1"/>
</dbReference>
<dbReference type="InterPro" id="IPR029903">
    <property type="entry name" value="RmlD-like-bd"/>
</dbReference>
<keyword evidence="6" id="KW-0521">NADP</keyword>
<dbReference type="AlphaFoldDB" id="A0A8J2YF66"/>
<dbReference type="PANTHER" id="PTHR10491:SF4">
    <property type="entry name" value="METHIONINE ADENOSYLTRANSFERASE 2 SUBUNIT BETA"/>
    <property type="match status" value="1"/>
</dbReference>
<dbReference type="InterPro" id="IPR036291">
    <property type="entry name" value="NAD(P)-bd_dom_sf"/>
</dbReference>
<keyword evidence="9" id="KW-1185">Reference proteome</keyword>
<protein>
    <recommendedName>
        <fullName evidence="4 6">dTDP-4-dehydrorhamnose reductase</fullName>
        <ecNumber evidence="3 6">1.1.1.133</ecNumber>
    </recommendedName>
</protein>
<dbReference type="InterPro" id="IPR005913">
    <property type="entry name" value="dTDP_dehydrorham_reduct"/>
</dbReference>
<evidence type="ECO:0000256" key="3">
    <source>
        <dbReference type="ARBA" id="ARBA00012929"/>
    </source>
</evidence>
<dbReference type="InterPro" id="IPR017853">
    <property type="entry name" value="GH"/>
</dbReference>
<comment type="function">
    <text evidence="6">Catalyzes the reduction of dTDP-6-deoxy-L-lyxo-4-hexulose to yield dTDP-L-rhamnose.</text>
</comment>
<dbReference type="SUPFAM" id="SSF51445">
    <property type="entry name" value="(Trans)glycosidases"/>
    <property type="match status" value="1"/>
</dbReference>
<dbReference type="Pfam" id="PF04321">
    <property type="entry name" value="RmlD_sub_bind"/>
    <property type="match status" value="1"/>
</dbReference>
<dbReference type="EC" id="1.1.1.133" evidence="3 6"/>
<reference evidence="8" key="1">
    <citation type="journal article" date="2014" name="Int. J. Syst. Evol. Microbiol.">
        <title>Complete genome sequence of Corynebacterium casei LMG S-19264T (=DSM 44701T), isolated from a smear-ripened cheese.</title>
        <authorList>
            <consortium name="US DOE Joint Genome Institute (JGI-PGF)"/>
            <person name="Walter F."/>
            <person name="Albersmeier A."/>
            <person name="Kalinowski J."/>
            <person name="Ruckert C."/>
        </authorList>
    </citation>
    <scope>NUCLEOTIDE SEQUENCE</scope>
    <source>
        <strain evidence="8">CCM 7684</strain>
    </source>
</reference>
<accession>A0A8J2YF66</accession>
<evidence type="ECO:0000313" key="8">
    <source>
        <dbReference type="EMBL" id="GGE28583.1"/>
    </source>
</evidence>
<dbReference type="SUPFAM" id="SSF51735">
    <property type="entry name" value="NAD(P)-binding Rossmann-fold domains"/>
    <property type="match status" value="1"/>
</dbReference>
<evidence type="ECO:0000313" key="9">
    <source>
        <dbReference type="Proteomes" id="UP000602745"/>
    </source>
</evidence>
<comment type="pathway">
    <text evidence="1 6">Carbohydrate biosynthesis; dTDP-L-rhamnose biosynthesis.</text>
</comment>
<dbReference type="Proteomes" id="UP000602745">
    <property type="component" value="Unassembled WGS sequence"/>
</dbReference>
<reference evidence="8" key="2">
    <citation type="submission" date="2020-09" db="EMBL/GenBank/DDBJ databases">
        <authorList>
            <person name="Sun Q."/>
            <person name="Sedlacek I."/>
        </authorList>
    </citation>
    <scope>NUCLEOTIDE SEQUENCE</scope>
    <source>
        <strain evidence="8">CCM 7684</strain>
    </source>
</reference>
<evidence type="ECO:0000256" key="1">
    <source>
        <dbReference type="ARBA" id="ARBA00004781"/>
    </source>
</evidence>
<dbReference type="GO" id="GO:0019305">
    <property type="term" value="P:dTDP-rhamnose biosynthetic process"/>
    <property type="evidence" value="ECO:0007669"/>
    <property type="project" value="UniProtKB-UniPathway"/>
</dbReference>
<gene>
    <name evidence="8" type="ORF">GCM10007276_02170</name>
</gene>
<dbReference type="RefSeq" id="WP_188407833.1">
    <property type="nucleotide sequence ID" value="NZ_BMCP01000001.1"/>
</dbReference>
<dbReference type="Gene3D" id="3.20.20.80">
    <property type="entry name" value="Glycosidases"/>
    <property type="match status" value="1"/>
</dbReference>
<keyword evidence="6" id="KW-0560">Oxidoreductase</keyword>
<evidence type="ECO:0000256" key="2">
    <source>
        <dbReference type="ARBA" id="ARBA00010944"/>
    </source>
</evidence>
<evidence type="ECO:0000256" key="4">
    <source>
        <dbReference type="ARBA" id="ARBA00017099"/>
    </source>
</evidence>
<comment type="similarity">
    <text evidence="2 6">Belongs to the dTDP-4-dehydrorhamnose reductase family.</text>
</comment>
<dbReference type="EMBL" id="BMCP01000001">
    <property type="protein sequence ID" value="GGE28583.1"/>
    <property type="molecule type" value="Genomic_DNA"/>
</dbReference>
<dbReference type="Gene3D" id="3.90.25.10">
    <property type="entry name" value="UDP-galactose 4-epimerase, domain 1"/>
    <property type="match status" value="1"/>
</dbReference>
<name>A0A8J2YF66_9RHOB</name>
<comment type="caution">
    <text evidence="8">The sequence shown here is derived from an EMBL/GenBank/DDBJ whole genome shotgun (WGS) entry which is preliminary data.</text>
</comment>
<dbReference type="GO" id="GO:0008831">
    <property type="term" value="F:dTDP-4-dehydrorhamnose reductase activity"/>
    <property type="evidence" value="ECO:0007669"/>
    <property type="project" value="UniProtKB-EC"/>
</dbReference>
<dbReference type="Gene3D" id="3.40.50.720">
    <property type="entry name" value="NAD(P)-binding Rossmann-like Domain"/>
    <property type="match status" value="1"/>
</dbReference>
<feature type="domain" description="RmlD-like substrate binding" evidence="7">
    <location>
        <begin position="445"/>
        <end position="680"/>
    </location>
</feature>
<evidence type="ECO:0000256" key="5">
    <source>
        <dbReference type="ARBA" id="ARBA00048200"/>
    </source>
</evidence>
<sequence length="732" mass="82790">MSDTGSTEAPELWGGLECTVARLRNRWRDQLVETGHQRRPQDMDALAALGFRRLRYPVLWERVSPDDPDVADFRWHDPRLARLRELNLDPILGLIHHGSGPRYTSLLDPGFPELLARHAGRVAERYSWVRHFTPVNEPLTTARFSALYGYWYPHRRDLRSFMRAFINQCRGVVLAMKAIREVIPDARLIQTEDLGKTFSTPKLQYQADYENNRRWLAFDLLTGRVDREHPWFSHFLDNGIAESELVGFFEDPCPPDVLGINHYLTSERYLDHEHLPASRRRSGNGRHRYADVEAVRVDLPSGTTGPEARLRETWERYRLPLAVTEVHHGCSRDEQLRWLAEVWDAACKLRREGADVRAVTTWAAFGAKDWNSLLARKAGHYEPGLFDIRSPQPRITALGRAAAQIAQGETIDHPVLDTPGWWHRDDRFYRVARANPSEETGAVRKLLITGSNTMLGDALIRIARHRGLEFVALDHGAMDMADAATAAMTLRRHRPWAVVNAAGFSQISEAERQRSLCFRENATGPAALARACADAGLPLLTFSSDLVFDGALGRPYRESDPVNPSCTYGESKAEGERLVLTAHPGALIIRTGASFGPWDERNTVYRNLRAMADRKILQLSDTVRLSPAYLPDLTHAVLDLLIDGEHGVWHVTNRGETSWYGLIRKAAERARLQPLLLSPELPPRTASSTALTSERGLIMPTLESGLGRFIREVGRRLRTVEPHTEHHVFATT</sequence>
<proteinExistence type="inferred from homology"/>
<organism evidence="8 9">
    <name type="scientific">Agaricicola taiwanensis</name>
    <dbReference type="NCBI Taxonomy" id="591372"/>
    <lineage>
        <taxon>Bacteria</taxon>
        <taxon>Pseudomonadati</taxon>
        <taxon>Pseudomonadota</taxon>
        <taxon>Alphaproteobacteria</taxon>
        <taxon>Rhodobacterales</taxon>
        <taxon>Paracoccaceae</taxon>
        <taxon>Agaricicola</taxon>
    </lineage>
</organism>
<comment type="cofactor">
    <cofactor evidence="6">
        <name>Mg(2+)</name>
        <dbReference type="ChEBI" id="CHEBI:18420"/>
    </cofactor>
    <text evidence="6">Binds 1 Mg(2+) ion per monomer.</text>
</comment>
<dbReference type="UniPathway" id="UPA00124"/>
<evidence type="ECO:0000256" key="6">
    <source>
        <dbReference type="RuleBase" id="RU364082"/>
    </source>
</evidence>